<keyword evidence="1" id="KW-0812">Transmembrane</keyword>
<protein>
    <submittedName>
        <fullName evidence="3">FMN-binding protein</fullName>
    </submittedName>
</protein>
<dbReference type="Gene3D" id="3.90.1010.20">
    <property type="match status" value="1"/>
</dbReference>
<keyword evidence="1" id="KW-1133">Transmembrane helix</keyword>
<evidence type="ECO:0000313" key="4">
    <source>
        <dbReference type="Proteomes" id="UP000781173"/>
    </source>
</evidence>
<keyword evidence="1" id="KW-0472">Membrane</keyword>
<accession>A0A952AHQ0</accession>
<dbReference type="Pfam" id="PF04205">
    <property type="entry name" value="FMN_bind"/>
    <property type="match status" value="1"/>
</dbReference>
<evidence type="ECO:0000259" key="2">
    <source>
        <dbReference type="Pfam" id="PF04205"/>
    </source>
</evidence>
<sequence>MAKKKAKKNESNPIVPIAAGGGILLVALGGLALVSNPPGGMQININNDDPAVVDILEALNYKDGDYYTTAEYYVPVAEKTDKVGISLSVRDGKIESVNVVMLKDDEIVENPYLVKYNDQLREIIVGKEVKDVPDLDLVSGSTITNDAFKEALSSLKQV</sequence>
<dbReference type="InterPro" id="IPR007329">
    <property type="entry name" value="FMN-bd"/>
</dbReference>
<evidence type="ECO:0000313" key="3">
    <source>
        <dbReference type="EMBL" id="MBW7953451.1"/>
    </source>
</evidence>
<name>A0A952AHQ0_9BACT</name>
<gene>
    <name evidence="3" type="ORF">H3C67_01560</name>
</gene>
<dbReference type="Proteomes" id="UP000781173">
    <property type="component" value="Unassembled WGS sequence"/>
</dbReference>
<dbReference type="EMBL" id="JACFOF010000003">
    <property type="protein sequence ID" value="MBW7953451.1"/>
    <property type="molecule type" value="Genomic_DNA"/>
</dbReference>
<organism evidence="3 4">
    <name type="scientific">Candidatus Dojkabacteria bacterium</name>
    <dbReference type="NCBI Taxonomy" id="2099670"/>
    <lineage>
        <taxon>Bacteria</taxon>
        <taxon>Candidatus Dojkabacteria</taxon>
    </lineage>
</organism>
<dbReference type="AlphaFoldDB" id="A0A952AHQ0"/>
<comment type="caution">
    <text evidence="3">The sequence shown here is derived from an EMBL/GenBank/DDBJ whole genome shotgun (WGS) entry which is preliminary data.</text>
</comment>
<evidence type="ECO:0000256" key="1">
    <source>
        <dbReference type="SAM" id="Phobius"/>
    </source>
</evidence>
<proteinExistence type="predicted"/>
<reference evidence="3" key="1">
    <citation type="journal article" date="2022" name="ISME J.">
        <title>A general approach to explore prokaryotic protein glycosylation reveals the unique surface layer modulation of an anammox bacterium.</title>
        <authorList>
            <person name="Pabst M."/>
            <person name="Grouzdev D.S."/>
            <person name="Lawson C.E."/>
            <person name="Kleikamp H.B.C."/>
            <person name="de Ram C."/>
            <person name="Louwen R."/>
            <person name="Lin Y.M."/>
            <person name="Lucker S."/>
            <person name="van Loosdrecht M.C.M."/>
            <person name="Laureni M."/>
        </authorList>
    </citation>
    <scope>NUCLEOTIDE SEQUENCE</scope>
    <source>
        <strain evidence="3">BROCD043</strain>
    </source>
</reference>
<feature type="transmembrane region" description="Helical" evidence="1">
    <location>
        <begin position="12"/>
        <end position="34"/>
    </location>
</feature>
<dbReference type="GO" id="GO:0016020">
    <property type="term" value="C:membrane"/>
    <property type="evidence" value="ECO:0007669"/>
    <property type="project" value="InterPro"/>
</dbReference>
<dbReference type="GO" id="GO:0010181">
    <property type="term" value="F:FMN binding"/>
    <property type="evidence" value="ECO:0007669"/>
    <property type="project" value="InterPro"/>
</dbReference>
<feature type="domain" description="FMN-binding" evidence="2">
    <location>
        <begin position="82"/>
        <end position="153"/>
    </location>
</feature>